<evidence type="ECO:0008006" key="4">
    <source>
        <dbReference type="Google" id="ProtNLM"/>
    </source>
</evidence>
<feature type="transmembrane region" description="Helical" evidence="1">
    <location>
        <begin position="25"/>
        <end position="45"/>
    </location>
</feature>
<gene>
    <name evidence="2" type="ORF">PENTCL1PPCAC_16718</name>
</gene>
<comment type="caution">
    <text evidence="2">The sequence shown here is derived from an EMBL/GenBank/DDBJ whole genome shotgun (WGS) entry which is preliminary data.</text>
</comment>
<keyword evidence="1" id="KW-0812">Transmembrane</keyword>
<organism evidence="2 3">
    <name type="scientific">Pristionchus entomophagus</name>
    <dbReference type="NCBI Taxonomy" id="358040"/>
    <lineage>
        <taxon>Eukaryota</taxon>
        <taxon>Metazoa</taxon>
        <taxon>Ecdysozoa</taxon>
        <taxon>Nematoda</taxon>
        <taxon>Chromadorea</taxon>
        <taxon>Rhabditida</taxon>
        <taxon>Rhabditina</taxon>
        <taxon>Diplogasteromorpha</taxon>
        <taxon>Diplogasteroidea</taxon>
        <taxon>Neodiplogasteridae</taxon>
        <taxon>Pristionchus</taxon>
    </lineage>
</organism>
<keyword evidence="3" id="KW-1185">Reference proteome</keyword>
<accession>A0AAV5TJF5</accession>
<keyword evidence="1" id="KW-0472">Membrane</keyword>
<feature type="transmembrane region" description="Helical" evidence="1">
    <location>
        <begin position="57"/>
        <end position="81"/>
    </location>
</feature>
<name>A0AAV5TJF5_9BILA</name>
<dbReference type="PANTHER" id="PTHR38614:SF1">
    <property type="entry name" value="G_PROTEIN_RECEP_F1_2 DOMAIN-CONTAINING PROTEIN"/>
    <property type="match status" value="1"/>
</dbReference>
<proteinExistence type="predicted"/>
<dbReference type="Proteomes" id="UP001432027">
    <property type="component" value="Unassembled WGS sequence"/>
</dbReference>
<evidence type="ECO:0000313" key="2">
    <source>
        <dbReference type="EMBL" id="GMS94543.1"/>
    </source>
</evidence>
<feature type="non-terminal residue" evidence="2">
    <location>
        <position position="1"/>
    </location>
</feature>
<dbReference type="EMBL" id="BTSX01000004">
    <property type="protein sequence ID" value="GMS94543.1"/>
    <property type="molecule type" value="Genomic_DNA"/>
</dbReference>
<keyword evidence="1" id="KW-1133">Transmembrane helix</keyword>
<sequence>HEETMSAHFGDNSTFLSTYRPQATALSSILWCNLVPVAFIAYCSAKHAKKIRGFEEWVLFPIFTQAVMSLPQTFFLTWLAVFVRKNTPTTILTCTSIKLV</sequence>
<dbReference type="AlphaFoldDB" id="A0AAV5TJF5"/>
<evidence type="ECO:0000313" key="3">
    <source>
        <dbReference type="Proteomes" id="UP001432027"/>
    </source>
</evidence>
<feature type="non-terminal residue" evidence="2">
    <location>
        <position position="100"/>
    </location>
</feature>
<dbReference type="PANTHER" id="PTHR38614">
    <property type="entry name" value="PROTEIN CBG09954"/>
    <property type="match status" value="1"/>
</dbReference>
<protein>
    <recommendedName>
        <fullName evidence="4">G protein-coupled receptor</fullName>
    </recommendedName>
</protein>
<dbReference type="InterPro" id="IPR010601">
    <property type="entry name" value="DUF1182"/>
</dbReference>
<reference evidence="2" key="1">
    <citation type="submission" date="2023-10" db="EMBL/GenBank/DDBJ databases">
        <title>Genome assembly of Pristionchus species.</title>
        <authorList>
            <person name="Yoshida K."/>
            <person name="Sommer R.J."/>
        </authorList>
    </citation>
    <scope>NUCLEOTIDE SEQUENCE</scope>
    <source>
        <strain evidence="2">RS0144</strain>
    </source>
</reference>
<evidence type="ECO:0000256" key="1">
    <source>
        <dbReference type="SAM" id="Phobius"/>
    </source>
</evidence>